<dbReference type="EMBL" id="PGFJ01000002">
    <property type="protein sequence ID" value="PJJ79826.1"/>
    <property type="molecule type" value="Genomic_DNA"/>
</dbReference>
<keyword evidence="4" id="KW-1185">Reference proteome</keyword>
<organism evidence="3 4">
    <name type="scientific">Mucilaginibacter auburnensis</name>
    <dbReference type="NCBI Taxonomy" id="1457233"/>
    <lineage>
        <taxon>Bacteria</taxon>
        <taxon>Pseudomonadati</taxon>
        <taxon>Bacteroidota</taxon>
        <taxon>Sphingobacteriia</taxon>
        <taxon>Sphingobacteriales</taxon>
        <taxon>Sphingobacteriaceae</taxon>
        <taxon>Mucilaginibacter</taxon>
    </lineage>
</organism>
<dbReference type="InterPro" id="IPR052173">
    <property type="entry name" value="Beta-lactam_resp_regulator"/>
</dbReference>
<evidence type="ECO:0000256" key="1">
    <source>
        <dbReference type="SAM" id="Phobius"/>
    </source>
</evidence>
<feature type="transmembrane region" description="Helical" evidence="1">
    <location>
        <begin position="53"/>
        <end position="73"/>
    </location>
</feature>
<feature type="transmembrane region" description="Helical" evidence="1">
    <location>
        <begin position="202"/>
        <end position="222"/>
    </location>
</feature>
<evidence type="ECO:0000259" key="2">
    <source>
        <dbReference type="Pfam" id="PF05569"/>
    </source>
</evidence>
<feature type="domain" description="Peptidase M56" evidence="2">
    <location>
        <begin position="39"/>
        <end position="315"/>
    </location>
</feature>
<dbReference type="PANTHER" id="PTHR34978">
    <property type="entry name" value="POSSIBLE SENSOR-TRANSDUCER PROTEIN BLAR"/>
    <property type="match status" value="1"/>
</dbReference>
<dbReference type="Gene3D" id="3.30.2010.10">
    <property type="entry name" value="Metalloproteases ('zincins'), catalytic domain"/>
    <property type="match status" value="1"/>
</dbReference>
<gene>
    <name evidence="3" type="ORF">CLV57_2965</name>
</gene>
<dbReference type="CDD" id="cd07341">
    <property type="entry name" value="M56_BlaR1_MecR1_like"/>
    <property type="match status" value="1"/>
</dbReference>
<reference evidence="3 4" key="1">
    <citation type="submission" date="2017-11" db="EMBL/GenBank/DDBJ databases">
        <title>Genomic Encyclopedia of Archaeal and Bacterial Type Strains, Phase II (KMG-II): From Individual Species to Whole Genera.</title>
        <authorList>
            <person name="Goeker M."/>
        </authorList>
    </citation>
    <scope>NUCLEOTIDE SEQUENCE [LARGE SCALE GENOMIC DNA]</scope>
    <source>
        <strain evidence="3 4">DSM 28175</strain>
    </source>
</reference>
<dbReference type="Pfam" id="PF05569">
    <property type="entry name" value="Peptidase_M56"/>
    <property type="match status" value="1"/>
</dbReference>
<protein>
    <submittedName>
        <fullName evidence="3">Beta-lactamase regulating signal transducer with metallopeptidase domain</fullName>
    </submittedName>
</protein>
<evidence type="ECO:0000313" key="4">
    <source>
        <dbReference type="Proteomes" id="UP000242687"/>
    </source>
</evidence>
<sequence length="651" mass="72539">MSNLISSLFTDQLIAALCNTLLYSFIYGLLLAALAGIVIMLTRHAAAVTRYNLLAAAFMMFTLAIAVTFVVQFNNGLEKIPVTAQSNYTTLTAPANVGQATQASMPESASSHNQAFFENFITTHRISIVLIWFIIICVRCVQLGWGLMAVHRLKHKKIHQVANHWVQKTREMAGRLGVTQQVNILESELAKVPMVLGHFKPVILIPIGLLTALSTAEVEAVLLHELAHIRRRDYLVNLLQSMLEIIFFFNPAVLWVSHLIKTERENCCDDIAISKNVTKVNYINALVACEIFRSSKPVYGMAMSGSGNQLIKRVHRMVKKRNNGLNTLEMTVLIVCLVISGIGFSAYAGKDRIKEAALAIAKVVMPAEGEVPLNTQKESYKQTTAANVSDKSKLVIAQRKVIDSMVASAVKFTTRYADSAKTVALIETRQDSYNVINFKTVTNASDTDKLVKTTVNTQTTYTTAANQNGGFNRYQSLVRRDSMDRAYYDFSLDKNNNINDGLRHIPRTYNEQMALELVKDGIIPGDAASMRLFSYKLGSDEFIVNGKKQPDEVAKKYKVMFDRHTNNPKYAASMQMENSHILNRIILEMVKDGIIDKSDNALANLSLALSNEGFVVNGQKQPAAIFKKYFDAFVKTAPNGEMSWRYNMSSK</sequence>
<proteinExistence type="predicted"/>
<comment type="caution">
    <text evidence="3">The sequence shown here is derived from an EMBL/GenBank/DDBJ whole genome shotgun (WGS) entry which is preliminary data.</text>
</comment>
<dbReference type="Proteomes" id="UP000242687">
    <property type="component" value="Unassembled WGS sequence"/>
</dbReference>
<keyword evidence="1" id="KW-0812">Transmembrane</keyword>
<dbReference type="PANTHER" id="PTHR34978:SF3">
    <property type="entry name" value="SLR0241 PROTEIN"/>
    <property type="match status" value="1"/>
</dbReference>
<keyword evidence="1" id="KW-0472">Membrane</keyword>
<dbReference type="InterPro" id="IPR008756">
    <property type="entry name" value="Peptidase_M56"/>
</dbReference>
<name>A0A2H9VNC3_9SPHI</name>
<dbReference type="AlphaFoldDB" id="A0A2H9VNC3"/>
<dbReference type="RefSeq" id="WP_100342135.1">
    <property type="nucleotide sequence ID" value="NZ_PGFJ01000002.1"/>
</dbReference>
<dbReference type="OrthoDB" id="15218at2"/>
<feature type="transmembrane region" description="Helical" evidence="1">
    <location>
        <begin position="126"/>
        <end position="150"/>
    </location>
</feature>
<accession>A0A2H9VNC3</accession>
<keyword evidence="1" id="KW-1133">Transmembrane helix</keyword>
<feature type="transmembrane region" description="Helical" evidence="1">
    <location>
        <begin position="20"/>
        <end position="41"/>
    </location>
</feature>
<feature type="transmembrane region" description="Helical" evidence="1">
    <location>
        <begin position="325"/>
        <end position="348"/>
    </location>
</feature>
<feature type="transmembrane region" description="Helical" evidence="1">
    <location>
        <begin position="234"/>
        <end position="256"/>
    </location>
</feature>
<evidence type="ECO:0000313" key="3">
    <source>
        <dbReference type="EMBL" id="PJJ79826.1"/>
    </source>
</evidence>